<keyword evidence="2" id="KW-0812">Transmembrane</keyword>
<dbReference type="eggNOG" id="COG4732">
    <property type="taxonomic scope" value="Bacteria"/>
</dbReference>
<proteinExistence type="predicted"/>
<feature type="transmembrane region" description="Helical" evidence="2">
    <location>
        <begin position="82"/>
        <end position="105"/>
    </location>
</feature>
<name>E6SJ38_THEM7</name>
<sequence length="218" mass="21817">MTGRARGGGARERGGSGAADPARPTGAPAGGGGRQAPRPGSDPGGARRLARAAVLVTLGTVLAGMIRVPVGVATATPVQHAVNVLAAVWLGPGGAVTVALAISLLRNLLGLGTPLAFPGSLFGAALAGLAYRLTRRPAAAVAGEVVGTGLLGGLAAFPLARWLLGQETAAWFFYIVPFTASSLLGALVAWLLLRWLPGDEPGRQGGARDQDVPMPSAR</sequence>
<dbReference type="KEGG" id="tmr:Tmar_1979"/>
<protein>
    <submittedName>
        <fullName evidence="3">ThiW protein</fullName>
    </submittedName>
</protein>
<feature type="transmembrane region" description="Helical" evidence="2">
    <location>
        <begin position="171"/>
        <end position="193"/>
    </location>
</feature>
<dbReference type="Proteomes" id="UP000008915">
    <property type="component" value="Chromosome"/>
</dbReference>
<feature type="region of interest" description="Disordered" evidence="1">
    <location>
        <begin position="1"/>
        <end position="46"/>
    </location>
</feature>
<dbReference type="Gene3D" id="1.10.1760.20">
    <property type="match status" value="1"/>
</dbReference>
<evidence type="ECO:0000313" key="3">
    <source>
        <dbReference type="EMBL" id="ADU52062.1"/>
    </source>
</evidence>
<reference evidence="3 4" key="1">
    <citation type="journal article" date="2010" name="Stand. Genomic Sci.">
        <title>Complete genome sequence of Thermaerobacter marianensis type strain (7p75a).</title>
        <authorList>
            <person name="Han C."/>
            <person name="Gu W."/>
            <person name="Zhang X."/>
            <person name="Lapidus A."/>
            <person name="Nolan M."/>
            <person name="Copeland A."/>
            <person name="Lucas S."/>
            <person name="Del Rio T.G."/>
            <person name="Tice H."/>
            <person name="Cheng J.F."/>
            <person name="Tapia R."/>
            <person name="Goodwin L."/>
            <person name="Pitluck S."/>
            <person name="Pagani I."/>
            <person name="Ivanova N."/>
            <person name="Mavromatis K."/>
            <person name="Mikhailova N."/>
            <person name="Pati A."/>
            <person name="Chen A."/>
            <person name="Palaniappan K."/>
            <person name="Land M."/>
            <person name="Hauser L."/>
            <person name="Chang Y.J."/>
            <person name="Jeffries C.D."/>
            <person name="Schneider S."/>
            <person name="Rohde M."/>
            <person name="Goker M."/>
            <person name="Pukall R."/>
            <person name="Woyke T."/>
            <person name="Bristow J."/>
            <person name="Eisen J.A."/>
            <person name="Markowitz V."/>
            <person name="Hugenholtz P."/>
            <person name="Kyrpides N.C."/>
            <person name="Klenk H.P."/>
            <person name="Detter J.C."/>
        </authorList>
    </citation>
    <scope>NUCLEOTIDE SEQUENCE [LARGE SCALE GENOMIC DNA]</scope>
    <source>
        <strain evidence="4">ATCC 700841 / DSM 12885 / JCM 10246 / 7p75a</strain>
    </source>
</reference>
<feature type="compositionally biased region" description="Low complexity" evidence="1">
    <location>
        <begin position="35"/>
        <end position="46"/>
    </location>
</feature>
<dbReference type="InterPro" id="IPR012652">
    <property type="entry name" value="ThiW"/>
</dbReference>
<feature type="transmembrane region" description="Helical" evidence="2">
    <location>
        <begin position="111"/>
        <end position="131"/>
    </location>
</feature>
<feature type="transmembrane region" description="Helical" evidence="2">
    <location>
        <begin position="49"/>
        <end position="70"/>
    </location>
</feature>
<keyword evidence="4" id="KW-1185">Reference proteome</keyword>
<gene>
    <name evidence="3" type="ordered locus">Tmar_1979</name>
</gene>
<feature type="compositionally biased region" description="Low complexity" evidence="1">
    <location>
        <begin position="18"/>
        <end position="27"/>
    </location>
</feature>
<organism evidence="3 4">
    <name type="scientific">Thermaerobacter marianensis (strain ATCC 700841 / DSM 12885 / JCM 10246 / 7p75a)</name>
    <dbReference type="NCBI Taxonomy" id="644966"/>
    <lineage>
        <taxon>Bacteria</taxon>
        <taxon>Bacillati</taxon>
        <taxon>Bacillota</taxon>
        <taxon>Clostridia</taxon>
        <taxon>Eubacteriales</taxon>
        <taxon>Clostridiales Family XVII. Incertae Sedis</taxon>
        <taxon>Thermaerobacter</taxon>
    </lineage>
</organism>
<dbReference type="NCBIfam" id="TIGR02359">
    <property type="entry name" value="thiW"/>
    <property type="match status" value="1"/>
</dbReference>
<dbReference type="RefSeq" id="WP_013496362.1">
    <property type="nucleotide sequence ID" value="NC_014831.1"/>
</dbReference>
<dbReference type="HOGENOM" id="CLU_1266390_0_0_9"/>
<evidence type="ECO:0000256" key="2">
    <source>
        <dbReference type="SAM" id="Phobius"/>
    </source>
</evidence>
<dbReference type="Pfam" id="PF09512">
    <property type="entry name" value="ThiW"/>
    <property type="match status" value="1"/>
</dbReference>
<keyword evidence="2" id="KW-0472">Membrane</keyword>
<keyword evidence="2" id="KW-1133">Transmembrane helix</keyword>
<accession>E6SJ38</accession>
<dbReference type="STRING" id="644966.Tmar_1979"/>
<evidence type="ECO:0000256" key="1">
    <source>
        <dbReference type="SAM" id="MobiDB-lite"/>
    </source>
</evidence>
<dbReference type="EMBL" id="CP002344">
    <property type="protein sequence ID" value="ADU52062.1"/>
    <property type="molecule type" value="Genomic_DNA"/>
</dbReference>
<dbReference type="AlphaFoldDB" id="E6SJ38"/>
<feature type="transmembrane region" description="Helical" evidence="2">
    <location>
        <begin position="138"/>
        <end position="159"/>
    </location>
</feature>
<reference evidence="4" key="2">
    <citation type="journal article" date="2010" name="Stand. Genomic Sci.">
        <title>Complete genome sequence of Thermaerobacter marianensis type strain (7p75aT).</title>
        <authorList>
            <person name="Han C."/>
            <person name="Gu W."/>
            <person name="Zhang X."/>
            <person name="Lapidus A."/>
            <person name="Nolan M."/>
            <person name="Copeland A."/>
            <person name="Lucas S."/>
            <person name="Glavina Del Rio T."/>
            <person name="Tice H."/>
            <person name="Cheng J."/>
            <person name="Tapia R."/>
            <person name="Goodwin L."/>
            <person name="Pitluck S."/>
            <person name="Pagani I."/>
            <person name="Ivanova N."/>
            <person name="Mavromatis K."/>
            <person name="Mikhailova N."/>
            <person name="Pati A."/>
            <person name="Chen A."/>
            <person name="Palaniappan K."/>
            <person name="Land M."/>
            <person name="Hauser L."/>
            <person name="Chang Y."/>
            <person name="Jeffries C."/>
            <person name="Schneider S."/>
            <person name="Rohde M."/>
            <person name="Goker M."/>
            <person name="Pukall R."/>
            <person name="Woyke T."/>
            <person name="Bristow J."/>
            <person name="Eisen J."/>
            <person name="Markowitz V."/>
            <person name="Hugenholtz P."/>
            <person name="Kyrpides N."/>
            <person name="Klenk H."/>
            <person name="Detter J."/>
        </authorList>
    </citation>
    <scope>NUCLEOTIDE SEQUENCE [LARGE SCALE GENOMIC DNA]</scope>
    <source>
        <strain evidence="4">ATCC 700841 / DSM 12885 / JCM 10246 / 7p75a</strain>
    </source>
</reference>
<evidence type="ECO:0000313" key="4">
    <source>
        <dbReference type="Proteomes" id="UP000008915"/>
    </source>
</evidence>